<evidence type="ECO:0000256" key="1">
    <source>
        <dbReference type="SAM" id="Coils"/>
    </source>
</evidence>
<dbReference type="InterPro" id="IPR036211">
    <property type="entry name" value="eIF4G_eIF4E-bd_sf"/>
</dbReference>
<feature type="compositionally biased region" description="Polar residues" evidence="2">
    <location>
        <begin position="102"/>
        <end position="113"/>
    </location>
</feature>
<feature type="compositionally biased region" description="Pro residues" evidence="2">
    <location>
        <begin position="40"/>
        <end position="49"/>
    </location>
</feature>
<evidence type="ECO:0000256" key="2">
    <source>
        <dbReference type="SAM" id="MobiDB-lite"/>
    </source>
</evidence>
<feature type="compositionally biased region" description="Low complexity" evidence="2">
    <location>
        <begin position="53"/>
        <end position="76"/>
    </location>
</feature>
<keyword evidence="4" id="KW-1185">Reference proteome</keyword>
<feature type="compositionally biased region" description="Low complexity" evidence="2">
    <location>
        <begin position="191"/>
        <end position="208"/>
    </location>
</feature>
<dbReference type="AlphaFoldDB" id="A0A4V2K812"/>
<feature type="region of interest" description="Disordered" evidence="2">
    <location>
        <begin position="181"/>
        <end position="293"/>
    </location>
</feature>
<feature type="region of interest" description="Disordered" evidence="2">
    <location>
        <begin position="1"/>
        <end position="136"/>
    </location>
</feature>
<feature type="coiled-coil region" evidence="1">
    <location>
        <begin position="480"/>
        <end position="507"/>
    </location>
</feature>
<dbReference type="EMBL" id="ML145127">
    <property type="protein sequence ID" value="TBU58228.1"/>
    <property type="molecule type" value="Genomic_DNA"/>
</dbReference>
<dbReference type="Gene3D" id="1.20.970.30">
    <property type="entry name" value="eIF4G, eIF4E-binding domain"/>
    <property type="match status" value="1"/>
</dbReference>
<protein>
    <submittedName>
        <fullName evidence="3">Uncharacterized protein</fullName>
    </submittedName>
</protein>
<reference evidence="3 4" key="1">
    <citation type="submission" date="2019-01" db="EMBL/GenBank/DDBJ databases">
        <title>Draft genome sequences of three monokaryotic isolates of the white-rot basidiomycete fungus Dichomitus squalens.</title>
        <authorList>
            <consortium name="DOE Joint Genome Institute"/>
            <person name="Lopez S.C."/>
            <person name="Andreopoulos B."/>
            <person name="Pangilinan J."/>
            <person name="Lipzen A."/>
            <person name="Riley R."/>
            <person name="Ahrendt S."/>
            <person name="Ng V."/>
            <person name="Barry K."/>
            <person name="Daum C."/>
            <person name="Grigoriev I.V."/>
            <person name="Hilden K.S."/>
            <person name="Makela M.R."/>
            <person name="de Vries R.P."/>
        </authorList>
    </citation>
    <scope>NUCLEOTIDE SEQUENCE [LARGE SCALE GENOMIC DNA]</scope>
    <source>
        <strain evidence="3 4">CBS 464.89</strain>
    </source>
</reference>
<accession>A0A4V2K812</accession>
<dbReference type="SUPFAM" id="SSF101489">
    <property type="entry name" value="Eukaryotic initiation factor 4f subunit eIF4g, eIF4e-binding domain"/>
    <property type="match status" value="1"/>
</dbReference>
<dbReference type="Proteomes" id="UP000292082">
    <property type="component" value="Unassembled WGS sequence"/>
</dbReference>
<dbReference type="InterPro" id="IPR022745">
    <property type="entry name" value="eIF4G1_eIF4E-bd"/>
</dbReference>
<organism evidence="3 4">
    <name type="scientific">Dichomitus squalens</name>
    <dbReference type="NCBI Taxonomy" id="114155"/>
    <lineage>
        <taxon>Eukaryota</taxon>
        <taxon>Fungi</taxon>
        <taxon>Dikarya</taxon>
        <taxon>Basidiomycota</taxon>
        <taxon>Agaricomycotina</taxon>
        <taxon>Agaricomycetes</taxon>
        <taxon>Polyporales</taxon>
        <taxon>Polyporaceae</taxon>
        <taxon>Dichomitus</taxon>
    </lineage>
</organism>
<sequence>MSVTSQANGRDIPGFGRKGRVWGTSGGVGLSLATDERSKPPPFWAPPLPGMRSSSGTSVNTSISPTSTTTPAGTRPLNYVRKALGRQSSGEQEPTKPYVKQRYTTQSTPSSPALQRPPHWYPSPQGRGAASFIPPRKHYDAANLDARAAEFVPGRGATAPAPAAALLPVNDIDLNEYIKAGARTEPGIAMSSSRVSVRGSRSPSLSPSTDEGKSAEREREEAERQWHLQAVPGDEDDGWGVSQPTAMRKSESLGDAGETTEAKTPGADATSGERPALCSEQSPQPSSSLLSPSAITPQDVVVGAAPPGFGVSIHRARMIRDDDRVPYPKDVIPPNVRPVNTRYAREFLLQFEKVCTGKPPTIPTIDPFWHLILVRHEQHVQRQERVPRARTAHVGVQTEEIGTHCKDADSRDPEYTSGAVGCDPDVASQAGTNSDATTQTADAARDLPVKNAVRSVDGDVFGKPAYRVTSRMDELDPFDYEMQDARRELLEAQVARLEAEMKIMHLELCRLRRAVGIS</sequence>
<keyword evidence="1" id="KW-0175">Coiled coil</keyword>
<feature type="compositionally biased region" description="Basic and acidic residues" evidence="2">
    <location>
        <begin position="210"/>
        <end position="226"/>
    </location>
</feature>
<proteinExistence type="predicted"/>
<dbReference type="STRING" id="114155.A0A4V2K812"/>
<evidence type="ECO:0000313" key="4">
    <source>
        <dbReference type="Proteomes" id="UP000292082"/>
    </source>
</evidence>
<feature type="compositionally biased region" description="Low complexity" evidence="2">
    <location>
        <begin position="281"/>
        <end position="293"/>
    </location>
</feature>
<gene>
    <name evidence="3" type="ORF">BD310DRAFT_927626</name>
</gene>
<dbReference type="Pfam" id="PF12152">
    <property type="entry name" value="eIF_4G1"/>
    <property type="match status" value="1"/>
</dbReference>
<evidence type="ECO:0000313" key="3">
    <source>
        <dbReference type="EMBL" id="TBU58228.1"/>
    </source>
</evidence>
<name>A0A4V2K812_9APHY</name>